<protein>
    <submittedName>
        <fullName evidence="9">ABC transporter permease</fullName>
    </submittedName>
</protein>
<evidence type="ECO:0000256" key="3">
    <source>
        <dbReference type="ARBA" id="ARBA00022692"/>
    </source>
</evidence>
<keyword evidence="2" id="KW-1003">Cell membrane</keyword>
<dbReference type="Pfam" id="PF02687">
    <property type="entry name" value="FtsX"/>
    <property type="match status" value="2"/>
</dbReference>
<dbReference type="Proteomes" id="UP001139365">
    <property type="component" value="Unassembled WGS sequence"/>
</dbReference>
<evidence type="ECO:0000313" key="9">
    <source>
        <dbReference type="EMBL" id="MCI5755876.1"/>
    </source>
</evidence>
<evidence type="ECO:0000256" key="5">
    <source>
        <dbReference type="ARBA" id="ARBA00023136"/>
    </source>
</evidence>
<reference evidence="9 10" key="1">
    <citation type="submission" date="2022-03" db="EMBL/GenBank/DDBJ databases">
        <title>Metagenome-assembled genomes from swine fecal metagenomes.</title>
        <authorList>
            <person name="Holman D.B."/>
            <person name="Kommadath A."/>
        </authorList>
    </citation>
    <scope>NUCLEOTIDE SEQUENCE [LARGE SCALE GENOMIC DNA]</scope>
    <source>
        <strain evidence="9">SUG147</strain>
    </source>
</reference>
<proteinExistence type="inferred from homology"/>
<comment type="similarity">
    <text evidence="6">Belongs to the ABC-4 integral membrane protein family.</text>
</comment>
<sequence length="754" mass="82781">MAEFFGYIKSNMKVAAKSVRFNRKKYLPFFAAVFIVGMLFSLLLCSADEAAQVGRETVLRDFDWHVSIRNLNEDQYLYIAKYASPNNRYKPLYEIAKTSDSPGYSVSDPHYDVKLRFIGGEPADMYVKFRGEYLPSVKSLADKDAGVSLSVSPLTGNTGSSVRSGTALAVFCIFLLSVLFLTVLYSVRINNYRFEYGIYMTFGADFRKLSENALFEMLTVTLITFLPSAVTAYITAAVIHGGIVRIGFGTPFLALGLLLVCTAVSVIFPMYTVSRAYPMRNIIAEDNSAHVTSPRVSFEMLGKRLGVHYELFSAFRFRKYIVKTVTVAVAFVSAASAVLVASGMAQKKQDSEKPQFRLDFAETGYRYDEHVRADIMALEGVSGTEKTSETAARYINSHVMFTDGEVVPLSGFVVPSGDRYDDYAFCTDSAVYRSCDAEVLESLEKYGMTGDPGEVLTGHNYVIAGEYLNNQKKLKLQPGDKIYAAVYDGYNEDSRANLSELKNATGKKRLRLMLELYNYRYIELTVAAVLTDIPCGENIPVYMPEETYLALTQPDVPTGEAEVDYTSVSVYTKGLSPDEISELEDRLSGIAADYGSFTVTNLYADSEKTISDAMKVPGLCVAAAVLIALVSPVIWFFSQLIFYRKRYPEMDILSALGAVSGEIRTLFVQSGIITGVISAFVSAALTAVVLAAVNSVGNYIGSAAGVFFGYEFPAVIFAAAVAVSALLAFLSAYLPGVVYGRMNSESDRDVFSGE</sequence>
<feature type="transmembrane region" description="Helical" evidence="7">
    <location>
        <begin position="672"/>
        <end position="692"/>
    </location>
</feature>
<comment type="subcellular location">
    <subcellularLocation>
        <location evidence="1">Cell membrane</location>
        <topology evidence="1">Multi-pass membrane protein</topology>
    </subcellularLocation>
</comment>
<evidence type="ECO:0000256" key="6">
    <source>
        <dbReference type="ARBA" id="ARBA00038076"/>
    </source>
</evidence>
<gene>
    <name evidence="9" type="ORF">MR241_06225</name>
</gene>
<feature type="transmembrane region" description="Helical" evidence="7">
    <location>
        <begin position="252"/>
        <end position="273"/>
    </location>
</feature>
<dbReference type="GO" id="GO:0005886">
    <property type="term" value="C:plasma membrane"/>
    <property type="evidence" value="ECO:0007669"/>
    <property type="project" value="UniProtKB-SubCell"/>
</dbReference>
<dbReference type="InterPro" id="IPR050250">
    <property type="entry name" value="Macrolide_Exporter_MacB"/>
</dbReference>
<dbReference type="PANTHER" id="PTHR30572">
    <property type="entry name" value="MEMBRANE COMPONENT OF TRANSPORTER-RELATED"/>
    <property type="match status" value="1"/>
</dbReference>
<dbReference type="PANTHER" id="PTHR30572:SF4">
    <property type="entry name" value="ABC TRANSPORTER PERMEASE YTRF"/>
    <property type="match status" value="1"/>
</dbReference>
<name>A0AAE3FG86_9BACT</name>
<dbReference type="InterPro" id="IPR003838">
    <property type="entry name" value="ABC3_permease_C"/>
</dbReference>
<evidence type="ECO:0000256" key="4">
    <source>
        <dbReference type="ARBA" id="ARBA00022989"/>
    </source>
</evidence>
<evidence type="ECO:0000313" key="10">
    <source>
        <dbReference type="Proteomes" id="UP001139365"/>
    </source>
</evidence>
<feature type="domain" description="ABC3 transporter permease C-terminal" evidence="8">
    <location>
        <begin position="168"/>
        <end position="276"/>
    </location>
</feature>
<comment type="caution">
    <text evidence="9">The sequence shown here is derived from an EMBL/GenBank/DDBJ whole genome shotgun (WGS) entry which is preliminary data.</text>
</comment>
<accession>A0AAE3FG86</accession>
<organism evidence="9 10">
    <name type="scientific">Candidatus Colimorpha enterica</name>
    <dbReference type="NCBI Taxonomy" id="3083063"/>
    <lineage>
        <taxon>Bacteria</taxon>
        <taxon>Pseudomonadati</taxon>
        <taxon>Bacteroidota</taxon>
        <taxon>Bacteroidia</taxon>
        <taxon>Bacteroidales</taxon>
        <taxon>Candidatus Colimorpha</taxon>
    </lineage>
</organism>
<keyword evidence="3 7" id="KW-0812">Transmembrane</keyword>
<feature type="transmembrane region" description="Helical" evidence="7">
    <location>
        <begin position="616"/>
        <end position="637"/>
    </location>
</feature>
<feature type="transmembrane region" description="Helical" evidence="7">
    <location>
        <begin position="167"/>
        <end position="187"/>
    </location>
</feature>
<evidence type="ECO:0000256" key="1">
    <source>
        <dbReference type="ARBA" id="ARBA00004651"/>
    </source>
</evidence>
<feature type="transmembrane region" description="Helical" evidence="7">
    <location>
        <begin position="712"/>
        <end position="734"/>
    </location>
</feature>
<feature type="transmembrane region" description="Helical" evidence="7">
    <location>
        <begin position="320"/>
        <end position="345"/>
    </location>
</feature>
<dbReference type="AlphaFoldDB" id="A0AAE3FG86"/>
<evidence type="ECO:0000256" key="2">
    <source>
        <dbReference type="ARBA" id="ARBA00022475"/>
    </source>
</evidence>
<dbReference type="GO" id="GO:0022857">
    <property type="term" value="F:transmembrane transporter activity"/>
    <property type="evidence" value="ECO:0007669"/>
    <property type="project" value="TreeGrafter"/>
</dbReference>
<dbReference type="EMBL" id="JALEMU010000096">
    <property type="protein sequence ID" value="MCI5755876.1"/>
    <property type="molecule type" value="Genomic_DNA"/>
</dbReference>
<evidence type="ECO:0000256" key="7">
    <source>
        <dbReference type="SAM" id="Phobius"/>
    </source>
</evidence>
<keyword evidence="5 7" id="KW-0472">Membrane</keyword>
<evidence type="ECO:0000259" key="8">
    <source>
        <dbReference type="Pfam" id="PF02687"/>
    </source>
</evidence>
<keyword evidence="4 7" id="KW-1133">Transmembrane helix</keyword>
<feature type="transmembrane region" description="Helical" evidence="7">
    <location>
        <begin position="217"/>
        <end position="240"/>
    </location>
</feature>
<feature type="domain" description="ABC3 transporter permease C-terminal" evidence="8">
    <location>
        <begin position="622"/>
        <end position="741"/>
    </location>
</feature>